<dbReference type="Pfam" id="PF04773">
    <property type="entry name" value="FecR"/>
    <property type="match status" value="1"/>
</dbReference>
<dbReference type="STRING" id="1391654.AKJ09_10469"/>
<keyword evidence="3" id="KW-0472">Membrane</keyword>
<feature type="repeat" description="TPR" evidence="1">
    <location>
        <begin position="291"/>
        <end position="324"/>
    </location>
</feature>
<dbReference type="InterPro" id="IPR006860">
    <property type="entry name" value="FecR"/>
</dbReference>
<dbReference type="PANTHER" id="PTHR30273:SF2">
    <property type="entry name" value="PROTEIN FECR"/>
    <property type="match status" value="1"/>
</dbReference>
<evidence type="ECO:0000313" key="6">
    <source>
        <dbReference type="Proteomes" id="UP000064967"/>
    </source>
</evidence>
<keyword evidence="6" id="KW-1185">Reference proteome</keyword>
<keyword evidence="3" id="KW-0812">Transmembrane</keyword>
<dbReference type="EMBL" id="CP012333">
    <property type="protein sequence ID" value="AKV03806.1"/>
    <property type="molecule type" value="Genomic_DNA"/>
</dbReference>
<dbReference type="InterPro" id="IPR012373">
    <property type="entry name" value="Ferrdict_sens_TM"/>
</dbReference>
<feature type="region of interest" description="Disordered" evidence="2">
    <location>
        <begin position="194"/>
        <end position="246"/>
    </location>
</feature>
<proteinExistence type="predicted"/>
<feature type="transmembrane region" description="Helical" evidence="3">
    <location>
        <begin position="56"/>
        <end position="79"/>
    </location>
</feature>
<reference evidence="5 6" key="1">
    <citation type="submission" date="2015-08" db="EMBL/GenBank/DDBJ databases">
        <authorList>
            <person name="Babu N.S."/>
            <person name="Beckwith C.J."/>
            <person name="Beseler K.G."/>
            <person name="Brison A."/>
            <person name="Carone J.V."/>
            <person name="Caskin T.P."/>
            <person name="Diamond M."/>
            <person name="Durham M.E."/>
            <person name="Foxe J.M."/>
            <person name="Go M."/>
            <person name="Henderson B.A."/>
            <person name="Jones I.B."/>
            <person name="McGettigan J.A."/>
            <person name="Micheletti S.J."/>
            <person name="Nasrallah M.E."/>
            <person name="Ortiz D."/>
            <person name="Piller C.R."/>
            <person name="Privatt S.R."/>
            <person name="Schneider S.L."/>
            <person name="Sharp S."/>
            <person name="Smith T.C."/>
            <person name="Stanton J.D."/>
            <person name="Ullery H.E."/>
            <person name="Wilson R.J."/>
            <person name="Serrano M.G."/>
            <person name="Buck G."/>
            <person name="Lee V."/>
            <person name="Wang Y."/>
            <person name="Carvalho R."/>
            <person name="Voegtly L."/>
            <person name="Shi R."/>
            <person name="Duckworth R."/>
            <person name="Johnson A."/>
            <person name="Loviza R."/>
            <person name="Walstead R."/>
            <person name="Shah Z."/>
            <person name="Kiflezghi M."/>
            <person name="Wade K."/>
            <person name="Ball S.L."/>
            <person name="Bradley K.W."/>
            <person name="Asai D.J."/>
            <person name="Bowman C.A."/>
            <person name="Russell D.A."/>
            <person name="Pope W.H."/>
            <person name="Jacobs-Sera D."/>
            <person name="Hendrix R.W."/>
            <person name="Hatfull G.F."/>
        </authorList>
    </citation>
    <scope>NUCLEOTIDE SEQUENCE [LARGE SCALE GENOMIC DNA]</scope>
    <source>
        <strain evidence="5 6">DSM 27648</strain>
    </source>
</reference>
<dbReference type="OrthoDB" id="5519868at2"/>
<gene>
    <name evidence="5" type="ORF">AKJ09_10469</name>
</gene>
<accession>A0A0K1QDF9</accession>
<dbReference type="GO" id="GO:0016989">
    <property type="term" value="F:sigma factor antagonist activity"/>
    <property type="evidence" value="ECO:0007669"/>
    <property type="project" value="TreeGrafter"/>
</dbReference>
<evidence type="ECO:0000313" key="5">
    <source>
        <dbReference type="EMBL" id="AKV03806.1"/>
    </source>
</evidence>
<feature type="domain" description="FecR protein" evidence="4">
    <location>
        <begin position="103"/>
        <end position="189"/>
    </location>
</feature>
<dbReference type="Gene3D" id="1.25.40.10">
    <property type="entry name" value="Tetratricopeptide repeat domain"/>
    <property type="match status" value="1"/>
</dbReference>
<evidence type="ECO:0000259" key="4">
    <source>
        <dbReference type="Pfam" id="PF04773"/>
    </source>
</evidence>
<dbReference type="InterPro" id="IPR019734">
    <property type="entry name" value="TPR_rpt"/>
</dbReference>
<dbReference type="Proteomes" id="UP000064967">
    <property type="component" value="Chromosome"/>
</dbReference>
<dbReference type="Gene3D" id="2.60.120.1440">
    <property type="match status" value="1"/>
</dbReference>
<name>A0A0K1QDF9_9BACT</name>
<organism evidence="5 6">
    <name type="scientific">Labilithrix luteola</name>
    <dbReference type="NCBI Taxonomy" id="1391654"/>
    <lineage>
        <taxon>Bacteria</taxon>
        <taxon>Pseudomonadati</taxon>
        <taxon>Myxococcota</taxon>
        <taxon>Polyangia</taxon>
        <taxon>Polyangiales</taxon>
        <taxon>Labilitrichaceae</taxon>
        <taxon>Labilithrix</taxon>
    </lineage>
</organism>
<keyword evidence="1" id="KW-0802">TPR repeat</keyword>
<dbReference type="PROSITE" id="PS50005">
    <property type="entry name" value="TPR"/>
    <property type="match status" value="1"/>
</dbReference>
<dbReference type="RefSeq" id="WP_146654516.1">
    <property type="nucleotide sequence ID" value="NZ_CP012333.1"/>
</dbReference>
<dbReference type="SUPFAM" id="SSF48452">
    <property type="entry name" value="TPR-like"/>
    <property type="match status" value="1"/>
</dbReference>
<dbReference type="InterPro" id="IPR011990">
    <property type="entry name" value="TPR-like_helical_dom_sf"/>
</dbReference>
<dbReference type="KEGG" id="llu:AKJ09_10469"/>
<evidence type="ECO:0000256" key="2">
    <source>
        <dbReference type="SAM" id="MobiDB-lite"/>
    </source>
</evidence>
<feature type="compositionally biased region" description="Low complexity" evidence="2">
    <location>
        <begin position="230"/>
        <end position="246"/>
    </location>
</feature>
<evidence type="ECO:0000256" key="3">
    <source>
        <dbReference type="SAM" id="Phobius"/>
    </source>
</evidence>
<sequence length="373" mass="39501">MNRHDVSKRVRDAASTIDVPWDDVREQRVLNGVLARRREEAAEPARTGREGARGRLVVLASATALLTAAAAAVVFFFVAHRPRVDDARTVASASASASASGSAESKMALADGSEAVLHPDAAIVVEEQEPRRVRIAQQRGRVRYSVKPNPAREFSVKAGDATVRVRGTIFTVVLSDDALEVSVERGRIEVERDGARRDVSAGESVRLSSPRTPDAPANADGAHTPGGHDAPTSSAAPPAEPQARPRQASVLLGAADLLAQADTARAAQKPAEAASALEAFVTAYPHDTRVPSALFSLGRVERSRGREAQAARAFERCLQAAPRGPLAEDALAEAATSYATAGMTERATTQARAYLDRYPTGSRIAQMKAILNP</sequence>
<evidence type="ECO:0000256" key="1">
    <source>
        <dbReference type="PROSITE-ProRule" id="PRU00339"/>
    </source>
</evidence>
<protein>
    <submittedName>
        <fullName evidence="5">Iron siderophore sensor protein</fullName>
    </submittedName>
</protein>
<keyword evidence="3" id="KW-1133">Transmembrane helix</keyword>
<dbReference type="AlphaFoldDB" id="A0A0K1QDF9"/>
<dbReference type="PANTHER" id="PTHR30273">
    <property type="entry name" value="PERIPLASMIC SIGNAL SENSOR AND SIGMA FACTOR ACTIVATOR FECR-RELATED"/>
    <property type="match status" value="1"/>
</dbReference>